<accession>A0ABT4TR43</accession>
<reference evidence="1" key="1">
    <citation type="submission" date="2023-01" db="EMBL/GenBank/DDBJ databases">
        <title>Draft genome sequence of Nocardiopsis sp. LSu2-4 isolated from halophytes.</title>
        <authorList>
            <person name="Duangmal K."/>
            <person name="Chantavorakit T."/>
        </authorList>
    </citation>
    <scope>NUCLEOTIDE SEQUENCE</scope>
    <source>
        <strain evidence="1">LSu2-4</strain>
    </source>
</reference>
<comment type="caution">
    <text evidence="1">The sequence shown here is derived from an EMBL/GenBank/DDBJ whole genome shotgun (WGS) entry which is preliminary data.</text>
</comment>
<keyword evidence="2" id="KW-1185">Reference proteome</keyword>
<dbReference type="EMBL" id="JAQFWP010000048">
    <property type="protein sequence ID" value="MDA2807150.1"/>
    <property type="molecule type" value="Genomic_DNA"/>
</dbReference>
<dbReference type="Proteomes" id="UP001165685">
    <property type="component" value="Unassembled WGS sequence"/>
</dbReference>
<name>A0ABT4TR43_9ACTN</name>
<dbReference type="RefSeq" id="WP_270679781.1">
    <property type="nucleotide sequence ID" value="NZ_JAQFWP010000048.1"/>
</dbReference>
<evidence type="ECO:0000313" key="2">
    <source>
        <dbReference type="Proteomes" id="UP001165685"/>
    </source>
</evidence>
<organism evidence="1 2">
    <name type="scientific">Nocardiopsis suaedae</name>
    <dbReference type="NCBI Taxonomy" id="3018444"/>
    <lineage>
        <taxon>Bacteria</taxon>
        <taxon>Bacillati</taxon>
        <taxon>Actinomycetota</taxon>
        <taxon>Actinomycetes</taxon>
        <taxon>Streptosporangiales</taxon>
        <taxon>Nocardiopsidaceae</taxon>
        <taxon>Nocardiopsis</taxon>
    </lineage>
</organism>
<protein>
    <submittedName>
        <fullName evidence="1">Uncharacterized protein</fullName>
    </submittedName>
</protein>
<proteinExistence type="predicted"/>
<gene>
    <name evidence="1" type="ORF">O4U47_21775</name>
</gene>
<evidence type="ECO:0000313" key="1">
    <source>
        <dbReference type="EMBL" id="MDA2807150.1"/>
    </source>
</evidence>
<sequence>MNLPDPGLAISEPHPAMIHVDTGPTGATLLLGAGVEIVLTGPHVAAYLTRLAAALPIARAHLSAAGPHRPTGTEHRFTVHLDVEDEQDFRAEHGIGAADPLRPVLAAALRDELESLGLQSGWWRKVRVM</sequence>